<proteinExistence type="inferred from homology"/>
<feature type="compositionally biased region" description="Basic residues" evidence="2">
    <location>
        <begin position="91"/>
        <end position="100"/>
    </location>
</feature>
<dbReference type="PROSITE" id="PS50106">
    <property type="entry name" value="PDZ"/>
    <property type="match status" value="1"/>
</dbReference>
<evidence type="ECO:0000259" key="3">
    <source>
        <dbReference type="PROSITE" id="PS50106"/>
    </source>
</evidence>
<organism evidence="4">
    <name type="scientific">Brugia malayi</name>
    <name type="common">Filarial nematode worm</name>
    <dbReference type="NCBI Taxonomy" id="6279"/>
    <lineage>
        <taxon>Eukaryota</taxon>
        <taxon>Metazoa</taxon>
        <taxon>Ecdysozoa</taxon>
        <taxon>Nematoda</taxon>
        <taxon>Chromadorea</taxon>
        <taxon>Rhabditida</taxon>
        <taxon>Spirurina</taxon>
        <taxon>Spiruromorpha</taxon>
        <taxon>Filarioidea</taxon>
        <taxon>Onchocercidae</taxon>
        <taxon>Brugia</taxon>
    </lineage>
</organism>
<dbReference type="Pfam" id="PF25082">
    <property type="entry name" value="GIPC1_GH2"/>
    <property type="match status" value="1"/>
</dbReference>
<dbReference type="AlphaFoldDB" id="A0A4E9FE86"/>
<feature type="region of interest" description="Disordered" evidence="2">
    <location>
        <begin position="162"/>
        <end position="182"/>
    </location>
</feature>
<dbReference type="PANTHER" id="PTHR12259:SF1">
    <property type="entry name" value="GH21964P"/>
    <property type="match status" value="1"/>
</dbReference>
<dbReference type="InterPro" id="IPR001478">
    <property type="entry name" value="PDZ"/>
</dbReference>
<feature type="region of interest" description="Disordered" evidence="2">
    <location>
        <begin position="18"/>
        <end position="129"/>
    </location>
</feature>
<sequence>MEASGRVASQNLLCNHNRSTSANFGSKNDNISKVGQISSSGYEGSSEDTQKFFKRNPVNVPYDRRRSRSWQRHKQQLERPRLQQNLPPVYRGRRWRRRLIQKQGRLNSTSNAPPTTPANTSTKSNLNTNVNLPHHQQQQQRWNSKPISTSGKELKEKFELTGEKLQQQQQKQHDRNTDGSLNEIKSDSIVKTCVTNANIKLTFQVQLAHGSPTGIISDFNSIAQLYQAIANCYDEVSVDDILFCTINTHRISMDALLSSTININDFIFAHIAGQKKEVTLIKTEKALGLTITDNGAGKAFIKRIFPDTITSKAKPALQVGDFIEKINNESMVGRKHFDVARCLRALPTGSTFTMRLVEPKRTGFNFIASYSMPKRMRSILDRNETIRFKADGTVIVQEMPNALIINKINDIFDSYFGFHDNELAQTIWEMISSCKNFDDLKNILMESEIKDFNFPTELYFDLWGSVDDYRNGRLGKIEMPMGKTAADKKLLTEQKL</sequence>
<reference evidence="6" key="3">
    <citation type="submission" date="2019-12" db="UniProtKB">
        <authorList>
            <consortium name="WormBaseParasite"/>
        </authorList>
    </citation>
    <scope>IDENTIFICATION</scope>
</reference>
<name>A0A4E9FE86_BRUMA</name>
<feature type="compositionally biased region" description="Low complexity" evidence="2">
    <location>
        <begin position="107"/>
        <end position="122"/>
    </location>
</feature>
<dbReference type="SUPFAM" id="SSF50156">
    <property type="entry name" value="PDZ domain-like"/>
    <property type="match status" value="1"/>
</dbReference>
<feature type="compositionally biased region" description="Basic residues" evidence="2">
    <location>
        <begin position="65"/>
        <end position="74"/>
    </location>
</feature>
<dbReference type="CDD" id="cd06707">
    <property type="entry name" value="PDZ_GIPC"/>
    <property type="match status" value="1"/>
</dbReference>
<dbReference type="SMART" id="SM00228">
    <property type="entry name" value="PDZ"/>
    <property type="match status" value="1"/>
</dbReference>
<reference evidence="4" key="2">
    <citation type="submission" date="2019-04" db="EMBL/GenBank/DDBJ databases">
        <authorList>
            <person name="Howe K."/>
            <person name="Paulini M."/>
            <person name="Williams G."/>
        </authorList>
    </citation>
    <scope>NUCLEOTIDE SEQUENCE [LARGE SCALE GENOMIC DNA]</scope>
    <source>
        <strain evidence="4">FR3</strain>
    </source>
</reference>
<dbReference type="PANTHER" id="PTHR12259">
    <property type="entry name" value="RGS-GAIP INTERACTING PROTEIN GIPC"/>
    <property type="match status" value="1"/>
</dbReference>
<dbReference type="Pfam" id="PF25083">
    <property type="entry name" value="GIPC1_GH1"/>
    <property type="match status" value="1"/>
</dbReference>
<evidence type="ECO:0000313" key="4">
    <source>
        <dbReference type="EMBL" id="VIO94752.1"/>
    </source>
</evidence>
<gene>
    <name evidence="4 6" type="primary">Bm2615</name>
    <name evidence="4" type="ORF">BM_BM2615</name>
</gene>
<feature type="domain" description="PDZ" evidence="3">
    <location>
        <begin position="277"/>
        <end position="344"/>
    </location>
</feature>
<dbReference type="InterPro" id="IPR055349">
    <property type="entry name" value="GH2_GIPC"/>
</dbReference>
<evidence type="ECO:0000313" key="5">
    <source>
        <dbReference type="Proteomes" id="UP000006672"/>
    </source>
</evidence>
<accession>A0A4E9FE86</accession>
<dbReference type="Gene3D" id="2.30.42.10">
    <property type="match status" value="1"/>
</dbReference>
<dbReference type="OrthoDB" id="6509831at2759"/>
<dbReference type="Proteomes" id="UP000006672">
    <property type="component" value="Unassembled WGS sequence"/>
</dbReference>
<dbReference type="FunFam" id="2.30.42.10:FF:000097">
    <property type="entry name" value="PDZ domain-containing protein GIPC1 isoform 1"/>
    <property type="match status" value="1"/>
</dbReference>
<dbReference type="CDD" id="cd21180">
    <property type="entry name" value="GH2_GIPC"/>
    <property type="match status" value="1"/>
</dbReference>
<evidence type="ECO:0000256" key="2">
    <source>
        <dbReference type="SAM" id="MobiDB-lite"/>
    </source>
</evidence>
<dbReference type="RefSeq" id="XP_042935168.1">
    <property type="nucleotide sequence ID" value="XM_043079234.1"/>
</dbReference>
<protein>
    <submittedName>
        <fullName evidence="6">PDZ domain-containing protein</fullName>
    </submittedName>
</protein>
<dbReference type="Pfam" id="PF00595">
    <property type="entry name" value="PDZ"/>
    <property type="match status" value="1"/>
</dbReference>
<dbReference type="KEGG" id="bmy:BM_BM2615"/>
<dbReference type="WBParaSite" id="Bm2615a.1">
    <property type="protein sequence ID" value="Bm2615a.1"/>
    <property type="gene ID" value="WBGene00222876"/>
</dbReference>
<evidence type="ECO:0000313" key="6">
    <source>
        <dbReference type="WBParaSite" id="Bm2615a.1"/>
    </source>
</evidence>
<evidence type="ECO:0000256" key="1">
    <source>
        <dbReference type="ARBA" id="ARBA00009011"/>
    </source>
</evidence>
<dbReference type="InterPro" id="IPR017379">
    <property type="entry name" value="GIPC1/2/3"/>
</dbReference>
<keyword evidence="5" id="KW-1185">Reference proteome</keyword>
<dbReference type="CTD" id="6099668"/>
<dbReference type="STRING" id="6279.A0A5S6PHV5"/>
<dbReference type="InterPro" id="IPR056814">
    <property type="entry name" value="GIPC1-3_GH1"/>
</dbReference>
<comment type="similarity">
    <text evidence="1">Belongs to the GIPC family.</text>
</comment>
<reference evidence="5" key="1">
    <citation type="journal article" date="2007" name="Science">
        <title>Draft genome of the filarial nematode parasite Brugia malayi.</title>
        <authorList>
            <person name="Ghedin E."/>
            <person name="Wang S."/>
            <person name="Spiro D."/>
            <person name="Caler E."/>
            <person name="Zhao Q."/>
            <person name="Crabtree J."/>
            <person name="Allen J.E."/>
            <person name="Delcher A.L."/>
            <person name="Guiliano D.B."/>
            <person name="Miranda-Saavedra D."/>
            <person name="Angiuoli S.V."/>
            <person name="Creasy T."/>
            <person name="Amedeo P."/>
            <person name="Haas B."/>
            <person name="El-Sayed N.M."/>
            <person name="Wortman J.R."/>
            <person name="Feldblyum T."/>
            <person name="Tallon L."/>
            <person name="Schatz M."/>
            <person name="Shumway M."/>
            <person name="Koo H."/>
            <person name="Salzberg S.L."/>
            <person name="Schobel S."/>
            <person name="Pertea M."/>
            <person name="Pop M."/>
            <person name="White O."/>
            <person name="Barton G.J."/>
            <person name="Carlow C.K."/>
            <person name="Crawford M.J."/>
            <person name="Daub J."/>
            <person name="Dimmic M.W."/>
            <person name="Estes C.F."/>
            <person name="Foster J.M."/>
            <person name="Ganatra M."/>
            <person name="Gregory W.F."/>
            <person name="Johnson N.M."/>
            <person name="Jin J."/>
            <person name="Komuniecki R."/>
            <person name="Korf I."/>
            <person name="Kumar S."/>
            <person name="Laney S."/>
            <person name="Li B.W."/>
            <person name="Li W."/>
            <person name="Lindblom T.H."/>
            <person name="Lustigman S."/>
            <person name="Ma D."/>
            <person name="Maina C.V."/>
            <person name="Martin D.M."/>
            <person name="McCarter J.P."/>
            <person name="McReynolds L."/>
            <person name="Mitreva M."/>
            <person name="Nutman T.B."/>
            <person name="Parkinson J."/>
            <person name="Peregrin-Alvarez J.M."/>
            <person name="Poole C."/>
            <person name="Ren Q."/>
            <person name="Saunders L."/>
            <person name="Sluder A.E."/>
            <person name="Smith K."/>
            <person name="Stanke M."/>
            <person name="Unnasch T.R."/>
            <person name="Ware J."/>
            <person name="Wei A.D."/>
            <person name="Weil G."/>
            <person name="Williams D.J."/>
            <person name="Zhang Y."/>
            <person name="Williams S.A."/>
            <person name="Fraser-Liggett C."/>
            <person name="Slatko B."/>
            <person name="Blaxter M.L."/>
            <person name="Scott A.L."/>
        </authorList>
    </citation>
    <scope>NUCLEOTIDE SEQUENCE</scope>
    <source>
        <strain evidence="5">FR3</strain>
    </source>
</reference>
<dbReference type="GeneID" id="6099668"/>
<dbReference type="EMBL" id="CAAKNF010000193">
    <property type="protein sequence ID" value="VIO94752.1"/>
    <property type="molecule type" value="Genomic_DNA"/>
</dbReference>
<dbReference type="InterPro" id="IPR036034">
    <property type="entry name" value="PDZ_sf"/>
</dbReference>
<feature type="compositionally biased region" description="Polar residues" evidence="2">
    <location>
        <begin position="18"/>
        <end position="43"/>
    </location>
</feature>
<accession>A0A5S6PHV5</accession>